<keyword evidence="15" id="KW-1185">Reference proteome</keyword>
<reference evidence="14 15" key="1">
    <citation type="submission" date="2016-03" db="EMBL/GenBank/DDBJ databases">
        <title>Deep-sea bacteria in the southern Pacific.</title>
        <authorList>
            <person name="Tang K."/>
        </authorList>
    </citation>
    <scope>NUCLEOTIDE SEQUENCE [LARGE SCALE GENOMIC DNA]</scope>
    <source>
        <strain evidence="14 15">JLT2016</strain>
    </source>
</reference>
<feature type="transmembrane region" description="Helical" evidence="12">
    <location>
        <begin position="52"/>
        <end position="71"/>
    </location>
</feature>
<dbReference type="GO" id="GO:0005249">
    <property type="term" value="F:voltage-gated potassium channel activity"/>
    <property type="evidence" value="ECO:0007669"/>
    <property type="project" value="InterPro"/>
</dbReference>
<evidence type="ECO:0000256" key="2">
    <source>
        <dbReference type="ARBA" id="ARBA00022448"/>
    </source>
</evidence>
<evidence type="ECO:0000313" key="15">
    <source>
        <dbReference type="Proteomes" id="UP000186559"/>
    </source>
</evidence>
<dbReference type="Pfam" id="PF00520">
    <property type="entry name" value="Ion_trans"/>
    <property type="match status" value="1"/>
</dbReference>
<name>A0A1U7D1Y9_9RHOB</name>
<keyword evidence="5" id="KW-0631">Potassium channel</keyword>
<evidence type="ECO:0000256" key="5">
    <source>
        <dbReference type="ARBA" id="ARBA00022826"/>
    </source>
</evidence>
<organism evidence="14 15">
    <name type="scientific">Salipiger profundus</name>
    <dbReference type="NCBI Taxonomy" id="1229727"/>
    <lineage>
        <taxon>Bacteria</taxon>
        <taxon>Pseudomonadati</taxon>
        <taxon>Pseudomonadota</taxon>
        <taxon>Alphaproteobacteria</taxon>
        <taxon>Rhodobacterales</taxon>
        <taxon>Roseobacteraceae</taxon>
        <taxon>Salipiger</taxon>
    </lineage>
</organism>
<keyword evidence="9" id="KW-0406">Ion transport</keyword>
<dbReference type="PANTHER" id="PTHR11537:SF254">
    <property type="entry name" value="POTASSIUM VOLTAGE-GATED CHANNEL PROTEIN SHAB"/>
    <property type="match status" value="1"/>
</dbReference>
<dbReference type="InterPro" id="IPR028325">
    <property type="entry name" value="VG_K_chnl"/>
</dbReference>
<keyword evidence="11 14" id="KW-0407">Ion channel</keyword>
<dbReference type="AlphaFoldDB" id="A0A1U7D1Y9"/>
<dbReference type="Proteomes" id="UP000186559">
    <property type="component" value="Chromosome"/>
</dbReference>
<proteinExistence type="predicted"/>
<keyword evidence="2" id="KW-0813">Transport</keyword>
<keyword evidence="4 12" id="KW-0812">Transmembrane</keyword>
<evidence type="ECO:0000313" key="14">
    <source>
        <dbReference type="EMBL" id="APX22123.1"/>
    </source>
</evidence>
<evidence type="ECO:0000256" key="9">
    <source>
        <dbReference type="ARBA" id="ARBA00023065"/>
    </source>
</evidence>
<dbReference type="KEGG" id="tpro:Ga0080559_TMP1327"/>
<dbReference type="InterPro" id="IPR005821">
    <property type="entry name" value="Ion_trans_dom"/>
</dbReference>
<protein>
    <submittedName>
        <fullName evidence="14">Voltage-gated potassium channel</fullName>
    </submittedName>
</protein>
<keyword evidence="10 12" id="KW-0472">Membrane</keyword>
<dbReference type="OrthoDB" id="9799090at2"/>
<evidence type="ECO:0000256" key="6">
    <source>
        <dbReference type="ARBA" id="ARBA00022882"/>
    </source>
</evidence>
<keyword evidence="8 12" id="KW-1133">Transmembrane helix</keyword>
<evidence type="ECO:0000256" key="3">
    <source>
        <dbReference type="ARBA" id="ARBA00022538"/>
    </source>
</evidence>
<accession>A0A1U7D1Y9</accession>
<feature type="domain" description="Ion transport" evidence="13">
    <location>
        <begin position="23"/>
        <end position="210"/>
    </location>
</feature>
<dbReference type="InterPro" id="IPR027359">
    <property type="entry name" value="Volt_channel_dom_sf"/>
</dbReference>
<evidence type="ECO:0000259" key="13">
    <source>
        <dbReference type="Pfam" id="PF00520"/>
    </source>
</evidence>
<evidence type="ECO:0000256" key="10">
    <source>
        <dbReference type="ARBA" id="ARBA00023136"/>
    </source>
</evidence>
<feature type="transmembrane region" description="Helical" evidence="12">
    <location>
        <begin position="78"/>
        <end position="99"/>
    </location>
</feature>
<keyword evidence="7" id="KW-0630">Potassium</keyword>
<keyword evidence="6" id="KW-0851">Voltage-gated channel</keyword>
<dbReference type="STRING" id="1229727.Ga0080559_TMP1327"/>
<evidence type="ECO:0000256" key="12">
    <source>
        <dbReference type="SAM" id="Phobius"/>
    </source>
</evidence>
<feature type="transmembrane region" description="Helical" evidence="12">
    <location>
        <begin position="194"/>
        <end position="214"/>
    </location>
</feature>
<gene>
    <name evidence="14" type="ORF">Ga0080559_TMP1327</name>
</gene>
<evidence type="ECO:0000256" key="1">
    <source>
        <dbReference type="ARBA" id="ARBA00004141"/>
    </source>
</evidence>
<dbReference type="SUPFAM" id="SSF81324">
    <property type="entry name" value="Voltage-gated potassium channels"/>
    <property type="match status" value="1"/>
</dbReference>
<feature type="transmembrane region" description="Helical" evidence="12">
    <location>
        <begin position="137"/>
        <end position="157"/>
    </location>
</feature>
<evidence type="ECO:0000256" key="8">
    <source>
        <dbReference type="ARBA" id="ARBA00022989"/>
    </source>
</evidence>
<sequence>MKDRFLNTLRELYEGESHRAYRFRYAVLFFDIVTILFVIVTSFTDHGRVVEGIDAVFGVLILADFIARVAIAPNRWRFLIQPVTLADMVSIVSFLAPLAGEGLGFLRVVRTLRFLHTYQLMKRLRSDFPFFRHNQDVFVAGINLVVFIFVMTGLVYATQHGRNEQIDNYADALYFTVTALTTTGFGDITLKGSLGRAISVVVMICGVTLFLRLAQVLFRPLKVRQTCQNCGLSLHDADAVHCKHCGAVIHIETEGQA</sequence>
<dbReference type="GO" id="GO:0001508">
    <property type="term" value="P:action potential"/>
    <property type="evidence" value="ECO:0007669"/>
    <property type="project" value="TreeGrafter"/>
</dbReference>
<dbReference type="Gene3D" id="1.10.287.70">
    <property type="match status" value="1"/>
</dbReference>
<evidence type="ECO:0000256" key="11">
    <source>
        <dbReference type="ARBA" id="ARBA00023303"/>
    </source>
</evidence>
<keyword evidence="3" id="KW-0633">Potassium transport</keyword>
<dbReference type="Gene3D" id="1.20.120.350">
    <property type="entry name" value="Voltage-gated potassium channels. Chain C"/>
    <property type="match status" value="1"/>
</dbReference>
<dbReference type="EMBL" id="CP014796">
    <property type="protein sequence ID" value="APX22123.1"/>
    <property type="molecule type" value="Genomic_DNA"/>
</dbReference>
<dbReference type="RefSeq" id="WP_076622583.1">
    <property type="nucleotide sequence ID" value="NZ_BMEW01000003.1"/>
</dbReference>
<comment type="subcellular location">
    <subcellularLocation>
        <location evidence="1">Membrane</location>
        <topology evidence="1">Multi-pass membrane protein</topology>
    </subcellularLocation>
</comment>
<dbReference type="PANTHER" id="PTHR11537">
    <property type="entry name" value="VOLTAGE-GATED POTASSIUM CHANNEL"/>
    <property type="match status" value="1"/>
</dbReference>
<feature type="transmembrane region" description="Helical" evidence="12">
    <location>
        <begin position="169"/>
        <end position="188"/>
    </location>
</feature>
<evidence type="ECO:0000256" key="7">
    <source>
        <dbReference type="ARBA" id="ARBA00022958"/>
    </source>
</evidence>
<dbReference type="PRINTS" id="PR00169">
    <property type="entry name" value="KCHANNEL"/>
</dbReference>
<feature type="transmembrane region" description="Helical" evidence="12">
    <location>
        <begin position="21"/>
        <end position="40"/>
    </location>
</feature>
<evidence type="ECO:0000256" key="4">
    <source>
        <dbReference type="ARBA" id="ARBA00022692"/>
    </source>
</evidence>
<dbReference type="GO" id="GO:0008076">
    <property type="term" value="C:voltage-gated potassium channel complex"/>
    <property type="evidence" value="ECO:0007669"/>
    <property type="project" value="InterPro"/>
</dbReference>